<comment type="caution">
    <text evidence="1">The sequence shown here is derived from an EMBL/GenBank/DDBJ whole genome shotgun (WGS) entry which is preliminary data.</text>
</comment>
<dbReference type="RefSeq" id="WP_228230168.1">
    <property type="nucleotide sequence ID" value="NZ_JAJGMW010000012.1"/>
</dbReference>
<protein>
    <submittedName>
        <fullName evidence="1">Uncharacterized protein</fullName>
    </submittedName>
</protein>
<evidence type="ECO:0000313" key="2">
    <source>
        <dbReference type="Proteomes" id="UP001197770"/>
    </source>
</evidence>
<gene>
    <name evidence="1" type="ORF">LLW17_10255</name>
</gene>
<sequence>MQANFKQKMNLNREKCIAFGKDPDYIIEKLKPIDKNLSRKILKRFNRERDRNNFISTLSELKFIHLFDDLNFVIEYEKSYKRGDQEKTPDLTIDLRGNKVIGEIYRLGSSQKDDFAIQFIDKIFDLLSEIESDKALFVKFKNDQINFSEFDFTHLKERVENWIKTKPEINSILSYNED</sequence>
<name>A0ABS8GTV5_9FLAO</name>
<accession>A0ABS8GTV5</accession>
<keyword evidence="2" id="KW-1185">Reference proteome</keyword>
<proteinExistence type="predicted"/>
<dbReference type="Proteomes" id="UP001197770">
    <property type="component" value="Unassembled WGS sequence"/>
</dbReference>
<reference evidence="1 2" key="1">
    <citation type="submission" date="2021-11" db="EMBL/GenBank/DDBJ databases">
        <title>Seasonal and diel survey of microbial diversity of the Tyrrhenian coast.</title>
        <authorList>
            <person name="Gattoni G."/>
            <person name="Corral P."/>
        </authorList>
    </citation>
    <scope>NUCLEOTIDE SEQUENCE [LARGE SCALE GENOMIC DNA]</scope>
    <source>
        <strain evidence="1 2">Mr9</strain>
    </source>
</reference>
<evidence type="ECO:0000313" key="1">
    <source>
        <dbReference type="EMBL" id="MCC4213100.1"/>
    </source>
</evidence>
<organism evidence="1 2">
    <name type="scientific">Leeuwenhoekiella parthenopeia</name>
    <dbReference type="NCBI Taxonomy" id="2890320"/>
    <lineage>
        <taxon>Bacteria</taxon>
        <taxon>Pseudomonadati</taxon>
        <taxon>Bacteroidota</taxon>
        <taxon>Flavobacteriia</taxon>
        <taxon>Flavobacteriales</taxon>
        <taxon>Flavobacteriaceae</taxon>
        <taxon>Leeuwenhoekiella</taxon>
    </lineage>
</organism>
<dbReference type="EMBL" id="JAJGMW010000012">
    <property type="protein sequence ID" value="MCC4213100.1"/>
    <property type="molecule type" value="Genomic_DNA"/>
</dbReference>